<sequence length="227" mass="26133">MTTQNVHLKIHDRTYRELEDINTRLNHGDGKDLSKDLGQVFTEITHQVLDQVFMELIHANRQQPELADHADEAEKVLGQIREQLQKYMPWAVGMFNNDRLTPVSNHMVAHFDLSHPKTSLLRYAVPNALVQSMLKDVERIQQGDLSAIDSMLKNIIEVIDLGVTEFIRKPKSMLKFNFVVDKTLNGVIHLVTSIGYKRIEKMGQHSSPQLAMRYAEHFQKFIYAKSA</sequence>
<dbReference type="Proteomes" id="UP001139701">
    <property type="component" value="Unassembled WGS sequence"/>
</dbReference>
<dbReference type="RefSeq" id="WP_241573213.1">
    <property type="nucleotide sequence ID" value="NZ_JAKUML010000019.1"/>
</dbReference>
<accession>A0A9X1WZ84</accession>
<evidence type="ECO:0000313" key="1">
    <source>
        <dbReference type="EMBL" id="MCJ8147318.1"/>
    </source>
</evidence>
<keyword evidence="2" id="KW-1185">Reference proteome</keyword>
<protein>
    <submittedName>
        <fullName evidence="1">Uncharacterized protein</fullName>
    </submittedName>
</protein>
<evidence type="ECO:0000313" key="2">
    <source>
        <dbReference type="Proteomes" id="UP001139701"/>
    </source>
</evidence>
<proteinExistence type="predicted"/>
<organism evidence="1 2">
    <name type="scientific">Acinetobacter sedimenti</name>
    <dbReference type="NCBI Taxonomy" id="2919922"/>
    <lineage>
        <taxon>Bacteria</taxon>
        <taxon>Pseudomonadati</taxon>
        <taxon>Pseudomonadota</taxon>
        <taxon>Gammaproteobacteria</taxon>
        <taxon>Moraxellales</taxon>
        <taxon>Moraxellaceae</taxon>
        <taxon>Acinetobacter</taxon>
    </lineage>
</organism>
<gene>
    <name evidence="1" type="ORF">MKI79_10510</name>
</gene>
<dbReference type="EMBL" id="JAKUML010000019">
    <property type="protein sequence ID" value="MCJ8147318.1"/>
    <property type="molecule type" value="Genomic_DNA"/>
</dbReference>
<comment type="caution">
    <text evidence="1">The sequence shown here is derived from an EMBL/GenBank/DDBJ whole genome shotgun (WGS) entry which is preliminary data.</text>
</comment>
<dbReference type="AlphaFoldDB" id="A0A9X1WZ84"/>
<name>A0A9X1WZ84_9GAMM</name>
<reference evidence="1" key="1">
    <citation type="submission" date="2022-02" db="EMBL/GenBank/DDBJ databases">
        <title>Acinetobacter A3.8 sp. nov., isolated from Sediment (Zhairuo Island).</title>
        <authorList>
            <person name="Zheng K."/>
        </authorList>
    </citation>
    <scope>NUCLEOTIDE SEQUENCE</scope>
    <source>
        <strain evidence="1">A3.8</strain>
    </source>
</reference>